<organism evidence="1 2">
    <name type="scientific">Bathymodiolus azoricus thioautotrophic gill symbiont</name>
    <dbReference type="NCBI Taxonomy" id="235205"/>
    <lineage>
        <taxon>Bacteria</taxon>
        <taxon>Pseudomonadati</taxon>
        <taxon>Pseudomonadota</taxon>
        <taxon>Gammaproteobacteria</taxon>
        <taxon>sulfur-oxidizing symbionts</taxon>
    </lineage>
</organism>
<gene>
    <name evidence="1" type="ORF">AZO1586R_225</name>
</gene>
<evidence type="ECO:0000313" key="2">
    <source>
        <dbReference type="Proteomes" id="UP000635628"/>
    </source>
</evidence>
<sequence length="61" mass="7017">MLHCPNFYAMIYQCLGIDHPITDHYSCYLDLNEQQNKLCLNKGGLSTPEKPKRSKISDNLC</sequence>
<keyword evidence="2" id="KW-1185">Reference proteome</keyword>
<reference evidence="1" key="1">
    <citation type="submission" date="2020-05" db="EMBL/GenBank/DDBJ databases">
        <authorList>
            <person name="Petersen J."/>
            <person name="Sayavedra L."/>
        </authorList>
    </citation>
    <scope>NUCLEOTIDE SEQUENCE</scope>
    <source>
        <strain evidence="1">B azoricus SOX Menez Gwen</strain>
    </source>
</reference>
<accession>A0ACA8ZNP3</accession>
<protein>
    <submittedName>
        <fullName evidence="1">Uncharacterized protein</fullName>
    </submittedName>
</protein>
<name>A0ACA8ZNP3_9GAMM</name>
<comment type="caution">
    <text evidence="1">The sequence shown here is derived from an EMBL/GenBank/DDBJ whole genome shotgun (WGS) entry which is preliminary data.</text>
</comment>
<evidence type="ECO:0000313" key="1">
    <source>
        <dbReference type="EMBL" id="CAB5495353.1"/>
    </source>
</evidence>
<proteinExistence type="predicted"/>
<dbReference type="EMBL" id="CAESAP020000058">
    <property type="protein sequence ID" value="CAB5495353.1"/>
    <property type="molecule type" value="Genomic_DNA"/>
</dbReference>
<dbReference type="Proteomes" id="UP000635628">
    <property type="component" value="Unassembled WGS sequence"/>
</dbReference>